<sequence>MDDSPPPAYSKESYSLNSASHNPNGTQTPRNASKRAEGRDTFPRPLPRVPVRETSSLKTGTVAPLRLHQKSQSTSHDRPWKPPILDDNRWDPSTPNPQFRHREADFAQRPSPQYSRSPPPASTPLEHGRRAGHFPTTSIPNPGRERSLPPSNSNHIHQAPAVDPNSFYNPAVSGHLSRASISHMQQPRNTQLDHLRPNQPSADNNPSRRGHVRWS</sequence>
<evidence type="ECO:0000313" key="3">
    <source>
        <dbReference type="Proteomes" id="UP001218218"/>
    </source>
</evidence>
<organism evidence="2 3">
    <name type="scientific">Mycena albidolilacea</name>
    <dbReference type="NCBI Taxonomy" id="1033008"/>
    <lineage>
        <taxon>Eukaryota</taxon>
        <taxon>Fungi</taxon>
        <taxon>Dikarya</taxon>
        <taxon>Basidiomycota</taxon>
        <taxon>Agaricomycotina</taxon>
        <taxon>Agaricomycetes</taxon>
        <taxon>Agaricomycetidae</taxon>
        <taxon>Agaricales</taxon>
        <taxon>Marasmiineae</taxon>
        <taxon>Mycenaceae</taxon>
        <taxon>Mycena</taxon>
    </lineage>
</organism>
<proteinExistence type="predicted"/>
<keyword evidence="3" id="KW-1185">Reference proteome</keyword>
<comment type="caution">
    <text evidence="2">The sequence shown here is derived from an EMBL/GenBank/DDBJ whole genome shotgun (WGS) entry which is preliminary data.</text>
</comment>
<protein>
    <submittedName>
        <fullName evidence="2">Uncharacterized protein</fullName>
    </submittedName>
</protein>
<evidence type="ECO:0000313" key="2">
    <source>
        <dbReference type="EMBL" id="KAJ7368330.1"/>
    </source>
</evidence>
<feature type="compositionally biased region" description="Polar residues" evidence="1">
    <location>
        <begin position="12"/>
        <end position="31"/>
    </location>
</feature>
<dbReference type="Proteomes" id="UP001218218">
    <property type="component" value="Unassembled WGS sequence"/>
</dbReference>
<feature type="compositionally biased region" description="Low complexity" evidence="1">
    <location>
        <begin position="107"/>
        <end position="116"/>
    </location>
</feature>
<dbReference type="EMBL" id="JARIHO010000001">
    <property type="protein sequence ID" value="KAJ7368330.1"/>
    <property type="molecule type" value="Genomic_DNA"/>
</dbReference>
<accession>A0AAD7AUV4</accession>
<dbReference type="AlphaFoldDB" id="A0AAD7AUV4"/>
<feature type="compositionally biased region" description="Polar residues" evidence="1">
    <location>
        <begin position="197"/>
        <end position="207"/>
    </location>
</feature>
<evidence type="ECO:0000256" key="1">
    <source>
        <dbReference type="SAM" id="MobiDB-lite"/>
    </source>
</evidence>
<feature type="region of interest" description="Disordered" evidence="1">
    <location>
        <begin position="1"/>
        <end position="215"/>
    </location>
</feature>
<name>A0AAD7AUV4_9AGAR</name>
<gene>
    <name evidence="2" type="ORF">DFH08DRAFT_928542</name>
</gene>
<feature type="compositionally biased region" description="Basic and acidic residues" evidence="1">
    <location>
        <begin position="75"/>
        <end position="90"/>
    </location>
</feature>
<reference evidence="2" key="1">
    <citation type="submission" date="2023-03" db="EMBL/GenBank/DDBJ databases">
        <title>Massive genome expansion in bonnet fungi (Mycena s.s.) driven by repeated elements and novel gene families across ecological guilds.</title>
        <authorList>
            <consortium name="Lawrence Berkeley National Laboratory"/>
            <person name="Harder C.B."/>
            <person name="Miyauchi S."/>
            <person name="Viragh M."/>
            <person name="Kuo A."/>
            <person name="Thoen E."/>
            <person name="Andreopoulos B."/>
            <person name="Lu D."/>
            <person name="Skrede I."/>
            <person name="Drula E."/>
            <person name="Henrissat B."/>
            <person name="Morin E."/>
            <person name="Kohler A."/>
            <person name="Barry K."/>
            <person name="LaButti K."/>
            <person name="Morin E."/>
            <person name="Salamov A."/>
            <person name="Lipzen A."/>
            <person name="Mereny Z."/>
            <person name="Hegedus B."/>
            <person name="Baldrian P."/>
            <person name="Stursova M."/>
            <person name="Weitz H."/>
            <person name="Taylor A."/>
            <person name="Grigoriev I.V."/>
            <person name="Nagy L.G."/>
            <person name="Martin F."/>
            <person name="Kauserud H."/>
        </authorList>
    </citation>
    <scope>NUCLEOTIDE SEQUENCE</scope>
    <source>
        <strain evidence="2">CBHHK002</strain>
    </source>
</reference>
<feature type="compositionally biased region" description="Polar residues" evidence="1">
    <location>
        <begin position="179"/>
        <end position="190"/>
    </location>
</feature>